<dbReference type="EMBL" id="VZBQ01000164">
    <property type="protein sequence ID" value="MQN91380.1"/>
    <property type="molecule type" value="Genomic_DNA"/>
</dbReference>
<dbReference type="Gene3D" id="3.10.350.10">
    <property type="entry name" value="LysM domain"/>
    <property type="match status" value="1"/>
</dbReference>
<dbReference type="InterPro" id="IPR028082">
    <property type="entry name" value="Peripla_BP_I"/>
</dbReference>
<dbReference type="InterPro" id="IPR036779">
    <property type="entry name" value="LysM_dom_sf"/>
</dbReference>
<gene>
    <name evidence="1" type="ORF">F7D59_16360</name>
</gene>
<dbReference type="AlphaFoldDB" id="A0A646HFK2"/>
<evidence type="ECO:0000313" key="2">
    <source>
        <dbReference type="Proteomes" id="UP000420635"/>
    </source>
</evidence>
<organism evidence="1 2">
    <name type="scientific">Segatella copri</name>
    <dbReference type="NCBI Taxonomy" id="165179"/>
    <lineage>
        <taxon>Bacteria</taxon>
        <taxon>Pseudomonadati</taxon>
        <taxon>Bacteroidota</taxon>
        <taxon>Bacteroidia</taxon>
        <taxon>Bacteroidales</taxon>
        <taxon>Prevotellaceae</taxon>
        <taxon>Segatella</taxon>
    </lineage>
</organism>
<dbReference type="PROSITE" id="PS51782">
    <property type="entry name" value="LYSM"/>
    <property type="match status" value="1"/>
</dbReference>
<proteinExistence type="predicted"/>
<evidence type="ECO:0000313" key="1">
    <source>
        <dbReference type="EMBL" id="MQN91380.1"/>
    </source>
</evidence>
<dbReference type="Proteomes" id="UP000420635">
    <property type="component" value="Unassembled WGS sequence"/>
</dbReference>
<name>A0A646HFK2_9BACT</name>
<sequence>MKYLKISLKKSCDMRQKMRYFLLLVGLLLSVSIGAQTIKWRDIYTVKKKDTIFGIANKYGLSLPELMDANPEMKREGYMLQKGATLFIPYTKDQKNPNQVNGQKSGNGATVQKTATVPATSKAAVARNAVKVGVMLPLHNVDGDGKRMVEYYRGLLLACETLKQQGADIDVHAWNVPIDADIRNTLLQEGANQCDIIFGPLYTKQVAPLTNFCKNYGIKMVIPFSISGDDVERNKEIFQVYQSDDALNDATIKAFLSRFTNVHPIFVDCNDSTSRKGNFTFGLRKELERRKINYSITNVNSSIDQFAKAFMPSKQNVIILNTGRSPQLTQVLNKLDEFDAKYPGAAISLFGYTEWLMYAKYNLERFYKYDTYIPSTFYYNPNSAQTKALESRYERWFHQPMMVAQPRFAITGFDHGMYLIQGVKRYGKNFTGERQQMTYQPVQTPLRFEKTSRGGYKNKSFQLIHYTFNHQIEAVKY</sequence>
<dbReference type="Pfam" id="PF01476">
    <property type="entry name" value="LysM"/>
    <property type="match status" value="1"/>
</dbReference>
<dbReference type="SUPFAM" id="SSF54106">
    <property type="entry name" value="LysM domain"/>
    <property type="match status" value="1"/>
</dbReference>
<dbReference type="Gene3D" id="3.40.50.2300">
    <property type="match status" value="1"/>
</dbReference>
<accession>A0A646HFK2</accession>
<protein>
    <submittedName>
        <fullName evidence="1">LysM peptidoglycan-binding domain-containing protein</fullName>
    </submittedName>
</protein>
<dbReference type="SMART" id="SM00257">
    <property type="entry name" value="LysM"/>
    <property type="match status" value="1"/>
</dbReference>
<dbReference type="CDD" id="cd00118">
    <property type="entry name" value="LysM"/>
    <property type="match status" value="1"/>
</dbReference>
<dbReference type="InterPro" id="IPR018392">
    <property type="entry name" value="LysM"/>
</dbReference>
<comment type="caution">
    <text evidence="1">The sequence shown here is derived from an EMBL/GenBank/DDBJ whole genome shotgun (WGS) entry which is preliminary data.</text>
</comment>
<dbReference type="SUPFAM" id="SSF53822">
    <property type="entry name" value="Periplasmic binding protein-like I"/>
    <property type="match status" value="1"/>
</dbReference>
<reference evidence="2" key="1">
    <citation type="submission" date="2019-09" db="EMBL/GenBank/DDBJ databases">
        <title>Distinct polysaccharide growth profiles of human intestinal Prevotella copri isolates.</title>
        <authorList>
            <person name="Fehlner-Peach H."/>
            <person name="Magnabosco C."/>
            <person name="Raghavan V."/>
            <person name="Scher J.U."/>
            <person name="Tett A."/>
            <person name="Cox L.M."/>
            <person name="Gottsegen C."/>
            <person name="Watters A."/>
            <person name="Wiltshire- Gordon J.D."/>
            <person name="Segata N."/>
            <person name="Bonneau R."/>
            <person name="Littman D.R."/>
        </authorList>
    </citation>
    <scope>NUCLEOTIDE SEQUENCE [LARGE SCALE GENOMIC DNA]</scope>
    <source>
        <strain evidence="2">iP54</strain>
    </source>
</reference>